<gene>
    <name evidence="2" type="ORF">NCTC10132_01265</name>
</gene>
<keyword evidence="1" id="KW-0472">Membrane</keyword>
<evidence type="ECO:0000313" key="3">
    <source>
        <dbReference type="Proteomes" id="UP000257559"/>
    </source>
</evidence>
<sequence>MNNLSGPSYIPDIAFREGTPSILFSIGSFSFYTYSLMIMTGYLASILTIFFFW</sequence>
<feature type="non-terminal residue" evidence="2">
    <location>
        <position position="53"/>
    </location>
</feature>
<proteinExistence type="predicted"/>
<feature type="transmembrane region" description="Helical" evidence="1">
    <location>
        <begin position="31"/>
        <end position="52"/>
    </location>
</feature>
<evidence type="ECO:0000313" key="2">
    <source>
        <dbReference type="EMBL" id="SYV97894.1"/>
    </source>
</evidence>
<reference evidence="3" key="1">
    <citation type="submission" date="2018-06" db="EMBL/GenBank/DDBJ databases">
        <authorList>
            <consortium name="Pathogen Informatics"/>
        </authorList>
    </citation>
    <scope>NUCLEOTIDE SEQUENCE [LARGE SCALE GENOMIC DNA]</scope>
    <source>
        <strain evidence="3">NCTC10132</strain>
    </source>
</reference>
<dbReference type="Proteomes" id="UP000257559">
    <property type="component" value="Chromosome"/>
</dbReference>
<dbReference type="EMBL" id="LS991951">
    <property type="protein sequence ID" value="SYV97894.1"/>
    <property type="molecule type" value="Genomic_DNA"/>
</dbReference>
<keyword evidence="1" id="KW-1133">Transmembrane helix</keyword>
<name>A0A3B0PXM3_9BACT</name>
<keyword evidence="3" id="KW-1185">Reference proteome</keyword>
<organism evidence="2 3">
    <name type="scientific">Mycoplasmopsis edwardii</name>
    <dbReference type="NCBI Taxonomy" id="53558"/>
    <lineage>
        <taxon>Bacteria</taxon>
        <taxon>Bacillati</taxon>
        <taxon>Mycoplasmatota</taxon>
        <taxon>Mycoplasmoidales</taxon>
        <taxon>Metamycoplasmataceae</taxon>
        <taxon>Mycoplasmopsis</taxon>
    </lineage>
</organism>
<keyword evidence="1" id="KW-0812">Transmembrane</keyword>
<accession>A0A3B0PXM3</accession>
<dbReference type="AlphaFoldDB" id="A0A3B0PXM3"/>
<protein>
    <submittedName>
        <fullName evidence="2">Uncharacterized protein</fullName>
    </submittedName>
</protein>
<evidence type="ECO:0000256" key="1">
    <source>
        <dbReference type="SAM" id="Phobius"/>
    </source>
</evidence>
<dbReference type="KEGG" id="medw:NCTC10132_01265"/>